<reference evidence="4 5" key="1">
    <citation type="submission" date="2020-04" db="EMBL/GenBank/DDBJ databases">
        <authorList>
            <person name="Alioto T."/>
            <person name="Alioto T."/>
            <person name="Gomez Garrido J."/>
        </authorList>
    </citation>
    <scope>NUCLEOTIDE SEQUENCE [LARGE SCALE GENOMIC DNA]</scope>
</reference>
<dbReference type="Proteomes" id="UP000494165">
    <property type="component" value="Unassembled WGS sequence"/>
</dbReference>
<keyword evidence="1" id="KW-0677">Repeat</keyword>
<evidence type="ECO:0000313" key="4">
    <source>
        <dbReference type="EMBL" id="CAB3377236.1"/>
    </source>
</evidence>
<comment type="caution">
    <text evidence="4">The sequence shown here is derived from an EMBL/GenBank/DDBJ whole genome shotgun (WGS) entry which is preliminary data.</text>
</comment>
<dbReference type="GO" id="GO:0045944">
    <property type="term" value="P:positive regulation of transcription by RNA polymerase II"/>
    <property type="evidence" value="ECO:0007669"/>
    <property type="project" value="TreeGrafter"/>
</dbReference>
<gene>
    <name evidence="4" type="ORF">CLODIP_2_CD07157</name>
</gene>
<evidence type="ECO:0000256" key="2">
    <source>
        <dbReference type="ARBA" id="ARBA00023043"/>
    </source>
</evidence>
<sequence length="274" mass="30949">MVCEMIRAEIAFDSDSFQKKLTFIKETGMATQLHKYTKMLLLIGFLNKSDRNSYVKSIEKLDAESRAEWLAVSPILIAARYGDKMMCEWLLETGLFDVHARNSKNQSALHLAVENNDHAVELVPYFVSLGLDLNARSFSGKTPLHYALKNERLDIAEVLVQSGADLKVKIEQENLLHFCTYRDALESAKFTVKRDPDQLNERACGGMTALHIAVQWASREFVKWLVDAGIDKFAKTSDGKLASNLVQPCNFVGILPPVRRIRTRECPLAIITEE</sequence>
<dbReference type="SUPFAM" id="SSF48403">
    <property type="entry name" value="Ankyrin repeat"/>
    <property type="match status" value="1"/>
</dbReference>
<dbReference type="Gene3D" id="1.25.40.20">
    <property type="entry name" value="Ankyrin repeat-containing domain"/>
    <property type="match status" value="2"/>
</dbReference>
<dbReference type="PROSITE" id="PS50088">
    <property type="entry name" value="ANK_REPEAT"/>
    <property type="match status" value="3"/>
</dbReference>
<feature type="repeat" description="ANK" evidence="3">
    <location>
        <begin position="104"/>
        <end position="138"/>
    </location>
</feature>
<evidence type="ECO:0000313" key="5">
    <source>
        <dbReference type="Proteomes" id="UP000494165"/>
    </source>
</evidence>
<organism evidence="4 5">
    <name type="scientific">Cloeon dipterum</name>
    <dbReference type="NCBI Taxonomy" id="197152"/>
    <lineage>
        <taxon>Eukaryota</taxon>
        <taxon>Metazoa</taxon>
        <taxon>Ecdysozoa</taxon>
        <taxon>Arthropoda</taxon>
        <taxon>Hexapoda</taxon>
        <taxon>Insecta</taxon>
        <taxon>Pterygota</taxon>
        <taxon>Palaeoptera</taxon>
        <taxon>Ephemeroptera</taxon>
        <taxon>Pisciforma</taxon>
        <taxon>Baetidae</taxon>
        <taxon>Cloeon</taxon>
    </lineage>
</organism>
<name>A0A8S1D519_9INSE</name>
<feature type="repeat" description="ANK" evidence="3">
    <location>
        <begin position="139"/>
        <end position="171"/>
    </location>
</feature>
<dbReference type="PANTHER" id="PTHR24193">
    <property type="entry name" value="ANKYRIN REPEAT PROTEIN"/>
    <property type="match status" value="1"/>
</dbReference>
<dbReference type="InterPro" id="IPR002110">
    <property type="entry name" value="Ankyrin_rpt"/>
</dbReference>
<dbReference type="Pfam" id="PF12796">
    <property type="entry name" value="Ank_2"/>
    <property type="match status" value="2"/>
</dbReference>
<evidence type="ECO:0000256" key="3">
    <source>
        <dbReference type="PROSITE-ProRule" id="PRU00023"/>
    </source>
</evidence>
<dbReference type="OrthoDB" id="194358at2759"/>
<dbReference type="PANTHER" id="PTHR24193:SF121">
    <property type="entry name" value="ADA2A-CONTAINING COMPLEX COMPONENT 3, ISOFORM D"/>
    <property type="match status" value="1"/>
</dbReference>
<protein>
    <submittedName>
        <fullName evidence="4">Uncharacterized protein</fullName>
    </submittedName>
</protein>
<dbReference type="GO" id="GO:0005634">
    <property type="term" value="C:nucleus"/>
    <property type="evidence" value="ECO:0007669"/>
    <property type="project" value="TreeGrafter"/>
</dbReference>
<dbReference type="GO" id="GO:0000976">
    <property type="term" value="F:transcription cis-regulatory region binding"/>
    <property type="evidence" value="ECO:0007669"/>
    <property type="project" value="TreeGrafter"/>
</dbReference>
<keyword evidence="5" id="KW-1185">Reference proteome</keyword>
<dbReference type="SMART" id="SM00248">
    <property type="entry name" value="ANK"/>
    <property type="match status" value="4"/>
</dbReference>
<accession>A0A8S1D519</accession>
<feature type="repeat" description="ANK" evidence="3">
    <location>
        <begin position="205"/>
        <end position="237"/>
    </location>
</feature>
<dbReference type="PROSITE" id="PS50297">
    <property type="entry name" value="ANK_REP_REGION"/>
    <property type="match status" value="2"/>
</dbReference>
<proteinExistence type="predicted"/>
<dbReference type="InterPro" id="IPR050663">
    <property type="entry name" value="Ankyrin-SOCS_Box"/>
</dbReference>
<dbReference type="InterPro" id="IPR036770">
    <property type="entry name" value="Ankyrin_rpt-contain_sf"/>
</dbReference>
<keyword evidence="2 3" id="KW-0040">ANK repeat</keyword>
<dbReference type="EMBL" id="CADEPI010000142">
    <property type="protein sequence ID" value="CAB3377236.1"/>
    <property type="molecule type" value="Genomic_DNA"/>
</dbReference>
<dbReference type="AlphaFoldDB" id="A0A8S1D519"/>
<evidence type="ECO:0000256" key="1">
    <source>
        <dbReference type="ARBA" id="ARBA00022737"/>
    </source>
</evidence>